<dbReference type="Proteomes" id="UP000019246">
    <property type="component" value="Unassembled WGS sequence"/>
</dbReference>
<evidence type="ECO:0000313" key="1">
    <source>
        <dbReference type="EMBL" id="EUJ16619.1"/>
    </source>
</evidence>
<dbReference type="PATRIC" id="fig|1265818.5.peg.3197"/>
<reference evidence="1 2" key="1">
    <citation type="journal article" date="2014" name="Int. J. Syst. Evol. Microbiol.">
        <title>Listeria floridensis sp. nov., Listeria aquatica sp. nov., Listeria cornellensis sp. nov., Listeria riparia sp. nov. and Listeria grandensis sp. nov., from agricultural and natural environments.</title>
        <authorList>
            <person name="den Bakker H.C."/>
            <person name="Warchocki S."/>
            <person name="Wright E.M."/>
            <person name="Allred A.F."/>
            <person name="Ahlstrom C."/>
            <person name="Manuel C.S."/>
            <person name="Stasiewicz M.J."/>
            <person name="Burrell A."/>
            <person name="Roof S."/>
            <person name="Strawn L."/>
            <person name="Fortes E.D."/>
            <person name="Nightingale K.K."/>
            <person name="Kephart D."/>
            <person name="Wiedmann M."/>
        </authorList>
    </citation>
    <scope>NUCLEOTIDE SEQUENCE [LARGE SCALE GENOMIC DNA]</scope>
    <source>
        <strain evidence="1 2">FSL S10-1188</strain>
    </source>
</reference>
<name>W7AMZ8_9LIST</name>
<sequence>MVLHTKTFVSVPEAKTYLEISENYHEAFETGYMITIDEIKEHLRVKNWWVSQTFSDTVKHIQINTIARQALKKIS</sequence>
<evidence type="ECO:0000313" key="2">
    <source>
        <dbReference type="Proteomes" id="UP000019246"/>
    </source>
</evidence>
<dbReference type="AlphaFoldDB" id="W7AMZ8"/>
<organism evidence="1 2">
    <name type="scientific">Listeria aquatica FSL S10-1188</name>
    <dbReference type="NCBI Taxonomy" id="1265818"/>
    <lineage>
        <taxon>Bacteria</taxon>
        <taxon>Bacillati</taxon>
        <taxon>Bacillota</taxon>
        <taxon>Bacilli</taxon>
        <taxon>Bacillales</taxon>
        <taxon>Listeriaceae</taxon>
        <taxon>Listeria</taxon>
    </lineage>
</organism>
<keyword evidence="2" id="KW-1185">Reference proteome</keyword>
<dbReference type="RefSeq" id="WP_036074504.1">
    <property type="nucleotide sequence ID" value="NZ_AOCG01000022.1"/>
</dbReference>
<gene>
    <name evidence="1" type="ORF">MAQA_15831</name>
</gene>
<dbReference type="EMBL" id="AOCG01000022">
    <property type="protein sequence ID" value="EUJ16619.1"/>
    <property type="molecule type" value="Genomic_DNA"/>
</dbReference>
<accession>W7AMZ8</accession>
<dbReference type="STRING" id="1265818.MAQA_15831"/>
<comment type="caution">
    <text evidence="1">The sequence shown here is derived from an EMBL/GenBank/DDBJ whole genome shotgun (WGS) entry which is preliminary data.</text>
</comment>
<proteinExistence type="predicted"/>
<protein>
    <submittedName>
        <fullName evidence="1">Uncharacterized protein</fullName>
    </submittedName>
</protein>
<dbReference type="OrthoDB" id="2366260at2"/>